<keyword evidence="3" id="KW-1185">Reference proteome</keyword>
<dbReference type="InterPro" id="IPR011323">
    <property type="entry name" value="Mss4/transl-control_tumour"/>
</dbReference>
<dbReference type="Pfam" id="PF00838">
    <property type="entry name" value="TCTP"/>
    <property type="match status" value="1"/>
</dbReference>
<evidence type="ECO:0000256" key="1">
    <source>
        <dbReference type="PROSITE-ProRule" id="PRU01133"/>
    </source>
</evidence>
<feature type="domain" description="TCTP" evidence="2">
    <location>
        <begin position="1"/>
        <end position="174"/>
    </location>
</feature>
<dbReference type="PANTHER" id="PTHR11991:SF0">
    <property type="entry name" value="TRANSLATIONALLY-CONTROLLED TUMOR PROTEIN"/>
    <property type="match status" value="1"/>
</dbReference>
<dbReference type="InterPro" id="IPR011057">
    <property type="entry name" value="Mss4-like_sf"/>
</dbReference>
<comment type="similarity">
    <text evidence="1">Belongs to the TCTP family.</text>
</comment>
<dbReference type="PANTHER" id="PTHR11991">
    <property type="entry name" value="TRANSLATIONALLY CONTROLLED TUMOR PROTEIN-RELATED"/>
    <property type="match status" value="1"/>
</dbReference>
<reference evidence="4" key="1">
    <citation type="submission" date="2025-08" db="UniProtKB">
        <authorList>
            <consortium name="RefSeq"/>
        </authorList>
    </citation>
    <scope>IDENTIFICATION</scope>
</reference>
<name>A0ABM0JFQ7_APLCA</name>
<dbReference type="SUPFAM" id="SSF51316">
    <property type="entry name" value="Mss4-like"/>
    <property type="match status" value="1"/>
</dbReference>
<gene>
    <name evidence="4" type="primary">LOC101863001</name>
</gene>
<dbReference type="PROSITE" id="PS51797">
    <property type="entry name" value="TCTP_3"/>
    <property type="match status" value="1"/>
</dbReference>
<evidence type="ECO:0000313" key="4">
    <source>
        <dbReference type="RefSeq" id="XP_005092645.1"/>
    </source>
</evidence>
<dbReference type="PRINTS" id="PR01653">
    <property type="entry name" value="TCTPROTEIN"/>
</dbReference>
<dbReference type="Gene3D" id="2.170.150.10">
    <property type="entry name" value="Metal Binding Protein, Guanine Nucleotide Exchange Factor, Chain A"/>
    <property type="match status" value="1"/>
</dbReference>
<dbReference type="GeneID" id="101863001"/>
<dbReference type="RefSeq" id="XP_005092645.1">
    <property type="nucleotide sequence ID" value="XM_005092588.3"/>
</dbReference>
<organism evidence="3 4">
    <name type="scientific">Aplysia californica</name>
    <name type="common">California sea hare</name>
    <dbReference type="NCBI Taxonomy" id="6500"/>
    <lineage>
        <taxon>Eukaryota</taxon>
        <taxon>Metazoa</taxon>
        <taxon>Spiralia</taxon>
        <taxon>Lophotrochozoa</taxon>
        <taxon>Mollusca</taxon>
        <taxon>Gastropoda</taxon>
        <taxon>Heterobranchia</taxon>
        <taxon>Euthyneura</taxon>
        <taxon>Tectipleura</taxon>
        <taxon>Aplysiida</taxon>
        <taxon>Aplysioidea</taxon>
        <taxon>Aplysiidae</taxon>
        <taxon>Aplysia</taxon>
    </lineage>
</organism>
<sequence>MIIYKCIVTGDELFTDTFPVAKIDGFYKVKGKHVTRSDAVDERLLGANPSAEEATEQADASATSGIDVVVDGRLVETGFGSKKDFVAYFKSFVKVLLEKIKETQPGRDTEAFQVSIQKAFKEALAMYKDLQFYQGESMDPDGTMVLLKWETPEGETDEIPYFYFFQDSIKEEKV</sequence>
<dbReference type="InterPro" id="IPR034737">
    <property type="entry name" value="TCTP"/>
</dbReference>
<evidence type="ECO:0000259" key="2">
    <source>
        <dbReference type="PROSITE" id="PS51797"/>
    </source>
</evidence>
<evidence type="ECO:0000313" key="3">
    <source>
        <dbReference type="Proteomes" id="UP000694888"/>
    </source>
</evidence>
<dbReference type="Proteomes" id="UP000694888">
    <property type="component" value="Unplaced"/>
</dbReference>
<proteinExistence type="inferred from homology"/>
<accession>A0ABM0JFQ7</accession>
<protein>
    <submittedName>
        <fullName evidence="4">Translationally-controlled tumor protein homolog</fullName>
    </submittedName>
</protein>
<dbReference type="InterPro" id="IPR018105">
    <property type="entry name" value="Translational_control_tumour_p"/>
</dbReference>